<sequence length="167" mass="18467">MPNIYALSYEAETLYNRLISAMDEDTGEVDIELANALAEKQEEFAVSATNYASVIRALKAKQSEAEAEIARIKAISDKLGKVVERMTNGLSEACQRLNIEKLDGLHAQISFRKSEQTIIDNIEALPKEYINEKITYTANKALIKAALKAGEVVDGAHIEVVKNIQIK</sequence>
<protein>
    <submittedName>
        <fullName evidence="1">Resistance protein</fullName>
    </submittedName>
</protein>
<dbReference type="Pfam" id="PF05565">
    <property type="entry name" value="Sipho_Gp157"/>
    <property type="match status" value="1"/>
</dbReference>
<accession>A0A8S5M1T3</accession>
<dbReference type="InterPro" id="IPR008840">
    <property type="entry name" value="Sipho_Gp157"/>
</dbReference>
<name>A0A8S5M1T3_9CAUD</name>
<proteinExistence type="predicted"/>
<reference evidence="1" key="1">
    <citation type="journal article" date="2021" name="Proc. Natl. Acad. Sci. U.S.A.">
        <title>A Catalog of Tens of Thousands of Viruses from Human Metagenomes Reveals Hidden Associations with Chronic Diseases.</title>
        <authorList>
            <person name="Tisza M.J."/>
            <person name="Buck C.B."/>
        </authorList>
    </citation>
    <scope>NUCLEOTIDE SEQUENCE</scope>
    <source>
        <strain evidence="1">CttDR14</strain>
    </source>
</reference>
<evidence type="ECO:0000313" key="1">
    <source>
        <dbReference type="EMBL" id="DAD76281.1"/>
    </source>
</evidence>
<organism evidence="1">
    <name type="scientific">Siphoviridae sp. cttDR14</name>
    <dbReference type="NCBI Taxonomy" id="2826490"/>
    <lineage>
        <taxon>Viruses</taxon>
        <taxon>Duplodnaviria</taxon>
        <taxon>Heunggongvirae</taxon>
        <taxon>Uroviricota</taxon>
        <taxon>Caudoviricetes</taxon>
    </lineage>
</organism>
<dbReference type="EMBL" id="BK014798">
    <property type="protein sequence ID" value="DAD76281.1"/>
    <property type="molecule type" value="Genomic_DNA"/>
</dbReference>